<comment type="caution">
    <text evidence="1">The sequence shown here is derived from an EMBL/GenBank/DDBJ whole genome shotgun (WGS) entry which is preliminary data.</text>
</comment>
<evidence type="ECO:0000313" key="1">
    <source>
        <dbReference type="EMBL" id="KAF0534969.1"/>
    </source>
</evidence>
<evidence type="ECO:0000313" key="2">
    <source>
        <dbReference type="Proteomes" id="UP000439903"/>
    </source>
</evidence>
<sequence>MNDSSRGSGLAINDSGGLAIMNIELDENKAFIYYKNLQTEDFGLVIINMELLISHLFIIEVYSTNDSKEGSSLAIVRMIWMEGSSLAILSMELELGRTTIKHSKFTNTNKSGRKSELAIVGIRKNENKAFVYYRNL</sequence>
<proteinExistence type="predicted"/>
<dbReference type="EMBL" id="WTPW01000208">
    <property type="protein sequence ID" value="KAF0534969.1"/>
    <property type="molecule type" value="Genomic_DNA"/>
</dbReference>
<organism evidence="1 2">
    <name type="scientific">Gigaspora margarita</name>
    <dbReference type="NCBI Taxonomy" id="4874"/>
    <lineage>
        <taxon>Eukaryota</taxon>
        <taxon>Fungi</taxon>
        <taxon>Fungi incertae sedis</taxon>
        <taxon>Mucoromycota</taxon>
        <taxon>Glomeromycotina</taxon>
        <taxon>Glomeromycetes</taxon>
        <taxon>Diversisporales</taxon>
        <taxon>Gigasporaceae</taxon>
        <taxon>Gigaspora</taxon>
    </lineage>
</organism>
<name>A0A8H4AUZ9_GIGMA</name>
<accession>A0A8H4AUZ9</accession>
<dbReference type="AlphaFoldDB" id="A0A8H4AUZ9"/>
<protein>
    <submittedName>
        <fullName evidence="1">Uncharacterized protein</fullName>
    </submittedName>
</protein>
<gene>
    <name evidence="1" type="ORF">F8M41_009761</name>
</gene>
<keyword evidence="2" id="KW-1185">Reference proteome</keyword>
<reference evidence="1 2" key="1">
    <citation type="journal article" date="2019" name="Environ. Microbiol.">
        <title>At the nexus of three kingdoms: the genome of the mycorrhizal fungus Gigaspora margarita provides insights into plant, endobacterial and fungal interactions.</title>
        <authorList>
            <person name="Venice F."/>
            <person name="Ghignone S."/>
            <person name="Salvioli di Fossalunga A."/>
            <person name="Amselem J."/>
            <person name="Novero M."/>
            <person name="Xianan X."/>
            <person name="Sedzielewska Toro K."/>
            <person name="Morin E."/>
            <person name="Lipzen A."/>
            <person name="Grigoriev I.V."/>
            <person name="Henrissat B."/>
            <person name="Martin F.M."/>
            <person name="Bonfante P."/>
        </authorList>
    </citation>
    <scope>NUCLEOTIDE SEQUENCE [LARGE SCALE GENOMIC DNA]</scope>
    <source>
        <strain evidence="1 2">BEG34</strain>
    </source>
</reference>
<dbReference type="Proteomes" id="UP000439903">
    <property type="component" value="Unassembled WGS sequence"/>
</dbReference>